<feature type="non-terminal residue" evidence="3">
    <location>
        <position position="1"/>
    </location>
</feature>
<sequence>CLGLVLFVAFPSGGCGVPAVIQGGVGSLRSRPCVLLFSSGSPAVSPWRSAFVLAMALRADSPYVVIPVLDPFLWHWFVWQAWMPFHFAMALHQCMPCPCCGFFGSDRPQAGHGSCDVPADGPRVEICLARHLPFSDQISQSASSSSRKPHVRTTKRTPSRARVVEVRTKERGFDDELLEHAMKVFAQQAGLEDLQVDWNSSGLGAVKHDICDHNLVLPRVQKSAYATGEQVVLRGLKTAGMNGQTGTVTTCLRSGRYGVLLSNGGQVAIRPCNLDVLPDSQGIAMADKSNECIRVGDQVLLTGLSDDSLNGVKGIVIPSRTANDRYGVRVHNDRCVAIRGSNLIKLESH</sequence>
<evidence type="ECO:0000313" key="3">
    <source>
        <dbReference type="EMBL" id="CAI4009805.1"/>
    </source>
</evidence>
<keyword evidence="5" id="KW-1185">Reference proteome</keyword>
<reference evidence="3" key="1">
    <citation type="submission" date="2022-10" db="EMBL/GenBank/DDBJ databases">
        <authorList>
            <person name="Chen Y."/>
            <person name="Dougan E. K."/>
            <person name="Chan C."/>
            <person name="Rhodes N."/>
            <person name="Thang M."/>
        </authorList>
    </citation>
    <scope>NUCLEOTIDE SEQUENCE</scope>
</reference>
<evidence type="ECO:0000256" key="2">
    <source>
        <dbReference type="SAM" id="SignalP"/>
    </source>
</evidence>
<dbReference type="EMBL" id="CAMXCT010004643">
    <property type="protein sequence ID" value="CAI4009805.1"/>
    <property type="molecule type" value="Genomic_DNA"/>
</dbReference>
<dbReference type="Proteomes" id="UP001152797">
    <property type="component" value="Unassembled WGS sequence"/>
</dbReference>
<reference evidence="4 5" key="2">
    <citation type="submission" date="2024-05" db="EMBL/GenBank/DDBJ databases">
        <authorList>
            <person name="Chen Y."/>
            <person name="Shah S."/>
            <person name="Dougan E. K."/>
            <person name="Thang M."/>
            <person name="Chan C."/>
        </authorList>
    </citation>
    <scope>NUCLEOTIDE SEQUENCE [LARGE SCALE GENOMIC DNA]</scope>
</reference>
<dbReference type="EMBL" id="CAMXCT030004643">
    <property type="protein sequence ID" value="CAL4797117.1"/>
    <property type="molecule type" value="Genomic_DNA"/>
</dbReference>
<gene>
    <name evidence="3" type="ORF">C1SCF055_LOCUS35136</name>
</gene>
<name>A0A9P1GDX1_9DINO</name>
<feature type="region of interest" description="Disordered" evidence="1">
    <location>
        <begin position="138"/>
        <end position="160"/>
    </location>
</feature>
<evidence type="ECO:0000313" key="4">
    <source>
        <dbReference type="EMBL" id="CAL4797117.1"/>
    </source>
</evidence>
<feature type="compositionally biased region" description="Basic residues" evidence="1">
    <location>
        <begin position="147"/>
        <end position="159"/>
    </location>
</feature>
<organism evidence="3">
    <name type="scientific">Cladocopium goreaui</name>
    <dbReference type="NCBI Taxonomy" id="2562237"/>
    <lineage>
        <taxon>Eukaryota</taxon>
        <taxon>Sar</taxon>
        <taxon>Alveolata</taxon>
        <taxon>Dinophyceae</taxon>
        <taxon>Suessiales</taxon>
        <taxon>Symbiodiniaceae</taxon>
        <taxon>Cladocopium</taxon>
    </lineage>
</organism>
<accession>A0A9P1GDX1</accession>
<feature type="chain" id="PRO_5043272744" evidence="2">
    <location>
        <begin position="17"/>
        <end position="349"/>
    </location>
</feature>
<comment type="caution">
    <text evidence="3">The sequence shown here is derived from an EMBL/GenBank/DDBJ whole genome shotgun (WGS) entry which is preliminary data.</text>
</comment>
<feature type="signal peptide" evidence="2">
    <location>
        <begin position="1"/>
        <end position="16"/>
    </location>
</feature>
<evidence type="ECO:0000256" key="1">
    <source>
        <dbReference type="SAM" id="MobiDB-lite"/>
    </source>
</evidence>
<keyword evidence="2" id="KW-0732">Signal</keyword>
<proteinExistence type="predicted"/>
<dbReference type="EMBL" id="CAMXCT020004643">
    <property type="protein sequence ID" value="CAL1163180.1"/>
    <property type="molecule type" value="Genomic_DNA"/>
</dbReference>
<protein>
    <submittedName>
        <fullName evidence="3">Uncharacterized protein</fullName>
    </submittedName>
</protein>
<evidence type="ECO:0000313" key="5">
    <source>
        <dbReference type="Proteomes" id="UP001152797"/>
    </source>
</evidence>
<dbReference type="AlphaFoldDB" id="A0A9P1GDX1"/>